<proteinExistence type="inferred from homology"/>
<sequence>MRETLVLILFIISTVVSSTSVVHKHGSSLKCSEIIVFLFQCSLCQSELLNTLYTATQVKMTSRTPNVSFVSIEQSEGVGARVRRSIGRSEVRNFDPFLLLDEFRGKAPAGFPDHPHRGFETVTYMLKGETIHQDFMGHKGKIKAGDLQWMTAGRGIVHCEMPGKEEAHGLQLWVNLKREEKMIPPAYQELLDKDIPKGEKNGVKVKVIAGEAFGIKSPVYTRTPTMYLDFQLSPGSQLDQPVPKDWNSFIYILTGEAWFGPVGSEKLCQAHHTTTFNNDGDIVHAHNKGSELCHFVLIAGQPIKEPVVQHGPFVMTTQQEIKQAFIDYQKGQNGFENALTWNSDYVK</sequence>
<evidence type="ECO:0000256" key="9">
    <source>
        <dbReference type="ARBA" id="ARBA00069068"/>
    </source>
</evidence>
<name>A0A0B7A0P7_9EUPU</name>
<dbReference type="InterPro" id="IPR008778">
    <property type="entry name" value="Pirin_C_dom"/>
</dbReference>
<comment type="similarity">
    <text evidence="2 11">Belongs to the pirin family.</text>
</comment>
<evidence type="ECO:0000256" key="1">
    <source>
        <dbReference type="ARBA" id="ARBA00004123"/>
    </source>
</evidence>
<feature type="domain" description="Pirin N-terminal" evidence="13">
    <location>
        <begin position="80"/>
        <end position="174"/>
    </location>
</feature>
<accession>A0A0B7A0P7</accession>
<evidence type="ECO:0000256" key="11">
    <source>
        <dbReference type="RuleBase" id="RU003457"/>
    </source>
</evidence>
<dbReference type="AlphaFoldDB" id="A0A0B7A0P7"/>
<dbReference type="PANTHER" id="PTHR13903">
    <property type="entry name" value="PIRIN-RELATED"/>
    <property type="match status" value="1"/>
</dbReference>
<dbReference type="InterPro" id="IPR012093">
    <property type="entry name" value="Pirin"/>
</dbReference>
<evidence type="ECO:0000256" key="10">
    <source>
        <dbReference type="ARBA" id="ARBA00077684"/>
    </source>
</evidence>
<comment type="subcellular location">
    <subcellularLocation>
        <location evidence="1">Nucleus</location>
    </subcellularLocation>
</comment>
<dbReference type="InterPro" id="IPR011051">
    <property type="entry name" value="RmlC_Cupin_sf"/>
</dbReference>
<dbReference type="CDD" id="cd02909">
    <property type="entry name" value="cupin_pirin_N"/>
    <property type="match status" value="1"/>
</dbReference>
<evidence type="ECO:0000259" key="13">
    <source>
        <dbReference type="Pfam" id="PF02678"/>
    </source>
</evidence>
<dbReference type="EMBL" id="HACG01027574">
    <property type="protein sequence ID" value="CEK74439.1"/>
    <property type="molecule type" value="Transcribed_RNA"/>
</dbReference>
<comment type="catalytic activity">
    <reaction evidence="4">
        <text>quercetin + O2 = 2-(3,4-dihydroxybenzoyloxy)-4,6-dihydroxybenzoate + CO</text>
        <dbReference type="Rhea" id="RHEA:15381"/>
        <dbReference type="ChEBI" id="CHEBI:15379"/>
        <dbReference type="ChEBI" id="CHEBI:17245"/>
        <dbReference type="ChEBI" id="CHEBI:57628"/>
        <dbReference type="ChEBI" id="CHEBI:57694"/>
        <dbReference type="EC" id="1.13.11.24"/>
    </reaction>
</comment>
<protein>
    <recommendedName>
        <fullName evidence="9">Pirin</fullName>
        <ecNumber evidence="8">1.13.11.24</ecNumber>
    </recommendedName>
    <alternativeName>
        <fullName evidence="10">Probable quercetin 2,3-dioxygenase PIR</fullName>
    </alternativeName>
</protein>
<dbReference type="Pfam" id="PF05726">
    <property type="entry name" value="Pirin_C"/>
    <property type="match status" value="1"/>
</dbReference>
<evidence type="ECO:0000256" key="3">
    <source>
        <dbReference type="ARBA" id="ARBA00023242"/>
    </source>
</evidence>
<dbReference type="PANTHER" id="PTHR13903:SF8">
    <property type="entry name" value="PIRIN"/>
    <property type="match status" value="1"/>
</dbReference>
<gene>
    <name evidence="15" type="primary">ORF91091</name>
</gene>
<dbReference type="InterPro" id="IPR014710">
    <property type="entry name" value="RmlC-like_jellyroll"/>
</dbReference>
<comment type="function">
    <text evidence="5">Transcriptional coregulator of NF-kappa-B which facilitates binding of NF-kappa-B proteins to target kappa-B genes in a redox-state-dependent manner. May be required for efficient terminal myeloid maturation of hematopoietic cells. Has quercetin 2,3-dioxygenase activity (in vitro).</text>
</comment>
<evidence type="ECO:0000256" key="12">
    <source>
        <dbReference type="SAM" id="SignalP"/>
    </source>
</evidence>
<dbReference type="Gene3D" id="2.60.120.10">
    <property type="entry name" value="Jelly Rolls"/>
    <property type="match status" value="2"/>
</dbReference>
<comment type="subunit">
    <text evidence="7">May interact with NF1/CTF1. Interacts with BCL3. Identified in a complex comprised of PIR, BLC3, NFKB1 and target DNA.</text>
</comment>
<dbReference type="FunFam" id="2.60.120.10:FF:000055">
    <property type="entry name" value="pirin"/>
    <property type="match status" value="1"/>
</dbReference>
<keyword evidence="12" id="KW-0732">Signal</keyword>
<dbReference type="GO" id="GO:0008127">
    <property type="term" value="F:quercetin 2,3-dioxygenase activity"/>
    <property type="evidence" value="ECO:0007669"/>
    <property type="project" value="UniProtKB-EC"/>
</dbReference>
<dbReference type="Pfam" id="PF02678">
    <property type="entry name" value="Pirin"/>
    <property type="match status" value="1"/>
</dbReference>
<feature type="signal peptide" evidence="12">
    <location>
        <begin position="1"/>
        <end position="18"/>
    </location>
</feature>
<feature type="domain" description="Pirin C-terminal" evidence="14">
    <location>
        <begin position="227"/>
        <end position="334"/>
    </location>
</feature>
<evidence type="ECO:0000256" key="8">
    <source>
        <dbReference type="ARBA" id="ARBA00066677"/>
    </source>
</evidence>
<evidence type="ECO:0000256" key="4">
    <source>
        <dbReference type="ARBA" id="ARBA00050845"/>
    </source>
</evidence>
<evidence type="ECO:0000256" key="7">
    <source>
        <dbReference type="ARBA" id="ARBA00064668"/>
    </source>
</evidence>
<dbReference type="CDD" id="cd02247">
    <property type="entry name" value="cupin_pirin_C"/>
    <property type="match status" value="1"/>
</dbReference>
<evidence type="ECO:0000256" key="5">
    <source>
        <dbReference type="ARBA" id="ARBA00054987"/>
    </source>
</evidence>
<feature type="chain" id="PRO_5002112502" description="Pirin" evidence="12">
    <location>
        <begin position="19"/>
        <end position="347"/>
    </location>
</feature>
<dbReference type="GO" id="GO:0005634">
    <property type="term" value="C:nucleus"/>
    <property type="evidence" value="ECO:0007669"/>
    <property type="project" value="UniProtKB-SubCell"/>
</dbReference>
<evidence type="ECO:0000259" key="14">
    <source>
        <dbReference type="Pfam" id="PF05726"/>
    </source>
</evidence>
<evidence type="ECO:0000256" key="2">
    <source>
        <dbReference type="ARBA" id="ARBA00008416"/>
    </source>
</evidence>
<evidence type="ECO:0000313" key="15">
    <source>
        <dbReference type="EMBL" id="CEK74439.1"/>
    </source>
</evidence>
<reference evidence="15" key="1">
    <citation type="submission" date="2014-12" db="EMBL/GenBank/DDBJ databases">
        <title>Insight into the proteome of Arion vulgaris.</title>
        <authorList>
            <person name="Aradska J."/>
            <person name="Bulat T."/>
            <person name="Smidak R."/>
            <person name="Sarate P."/>
            <person name="Gangsoo J."/>
            <person name="Sialana F."/>
            <person name="Bilban M."/>
            <person name="Lubec G."/>
        </authorList>
    </citation>
    <scope>NUCLEOTIDE SEQUENCE</scope>
    <source>
        <tissue evidence="15">Skin</tissue>
    </source>
</reference>
<comment type="pathway">
    <text evidence="6">Flavonoid metabolism; quercetin degradation.</text>
</comment>
<keyword evidence="3" id="KW-0539">Nucleus</keyword>
<organism evidence="15">
    <name type="scientific">Arion vulgaris</name>
    <dbReference type="NCBI Taxonomy" id="1028688"/>
    <lineage>
        <taxon>Eukaryota</taxon>
        <taxon>Metazoa</taxon>
        <taxon>Spiralia</taxon>
        <taxon>Lophotrochozoa</taxon>
        <taxon>Mollusca</taxon>
        <taxon>Gastropoda</taxon>
        <taxon>Heterobranchia</taxon>
        <taxon>Euthyneura</taxon>
        <taxon>Panpulmonata</taxon>
        <taxon>Eupulmonata</taxon>
        <taxon>Stylommatophora</taxon>
        <taxon>Helicina</taxon>
        <taxon>Arionoidea</taxon>
        <taxon>Arionidae</taxon>
        <taxon>Arion</taxon>
    </lineage>
</organism>
<dbReference type="EC" id="1.13.11.24" evidence="8"/>
<dbReference type="SUPFAM" id="SSF51182">
    <property type="entry name" value="RmlC-like cupins"/>
    <property type="match status" value="1"/>
</dbReference>
<dbReference type="InterPro" id="IPR003829">
    <property type="entry name" value="Pirin_N_dom"/>
</dbReference>
<evidence type="ECO:0000256" key="6">
    <source>
        <dbReference type="ARBA" id="ARBA00060642"/>
    </source>
</evidence>